<proteinExistence type="predicted"/>
<dbReference type="AlphaFoldDB" id="A0A8J3DCT3"/>
<keyword evidence="1" id="KW-0067">ATP-binding</keyword>
<dbReference type="InterPro" id="IPR013815">
    <property type="entry name" value="ATP_grasp_subdomain_1"/>
</dbReference>
<sequence>MIPYLFVTDRPEKWADLFPAESLVTARDYLTNAAYTSGRAARVINLCASYRYQSKGYYVSLVAEARKHRPLPAIDTVQDTKLPSIIRLLSSELDDAMKRALAAIDGTSFDLEVFFARTKEKVFERLGRQIFNLFPAPLVKAHFRKTSDGWGLVNIDLVALTSVGESSRQFLAQAVERFITRGHPAAPRKQPPRFYVGILYDPTENSQKASNPRAIEKFIDAGRKLGIECELLDKDDYGEIGEYDGLFIRETTAVNHYTYRFARKAEREGLVVIDDAQSILKCANKVFLAELLSRLKIPTPQTVLFDRDMRDATLAQIGLPVVIKKPDSSFSMGVKKAETKEEWLAETTSMFESSELLVAQQFTPSAFDWRITVLNGELLFACKYFMAHKHWQIYKQTSQRNTRAGRSEAILPGQVPAKVLRTALKAANAIGRGLYGVDLKEVNGEVVVIEVNDNPSIDAGVEDELLRDELYRRIMSDFLRRMEKRTALKS</sequence>
<dbReference type="GO" id="GO:0046872">
    <property type="term" value="F:metal ion binding"/>
    <property type="evidence" value="ECO:0007669"/>
    <property type="project" value="InterPro"/>
</dbReference>
<dbReference type="Proteomes" id="UP000642829">
    <property type="component" value="Unassembled WGS sequence"/>
</dbReference>
<dbReference type="InterPro" id="IPR025839">
    <property type="entry name" value="RLAN_dom"/>
</dbReference>
<evidence type="ECO:0000256" key="1">
    <source>
        <dbReference type="PROSITE-ProRule" id="PRU00409"/>
    </source>
</evidence>
<dbReference type="Gene3D" id="3.30.470.20">
    <property type="entry name" value="ATP-grasp fold, B domain"/>
    <property type="match status" value="1"/>
</dbReference>
<feature type="domain" description="ATP-grasp" evidence="2">
    <location>
        <begin position="289"/>
        <end position="480"/>
    </location>
</feature>
<dbReference type="PANTHER" id="PTHR21621">
    <property type="entry name" value="RIBOSOMAL PROTEIN S6 MODIFICATION PROTEIN"/>
    <property type="match status" value="1"/>
</dbReference>
<dbReference type="GO" id="GO:0005524">
    <property type="term" value="F:ATP binding"/>
    <property type="evidence" value="ECO:0007669"/>
    <property type="project" value="UniProtKB-UniRule"/>
</dbReference>
<dbReference type="PANTHER" id="PTHR21621:SF0">
    <property type="entry name" value="BETA-CITRYLGLUTAMATE SYNTHASE B-RELATED"/>
    <property type="match status" value="1"/>
</dbReference>
<evidence type="ECO:0000313" key="4">
    <source>
        <dbReference type="Proteomes" id="UP000642829"/>
    </source>
</evidence>
<dbReference type="Pfam" id="PF14401">
    <property type="entry name" value="RLAN"/>
    <property type="match status" value="1"/>
</dbReference>
<dbReference type="GO" id="GO:0018169">
    <property type="term" value="F:ribosomal S6-glutamic acid ligase activity"/>
    <property type="evidence" value="ECO:0007669"/>
    <property type="project" value="TreeGrafter"/>
</dbReference>
<dbReference type="SUPFAM" id="SSF56059">
    <property type="entry name" value="Glutathione synthetase ATP-binding domain-like"/>
    <property type="match status" value="1"/>
</dbReference>
<keyword evidence="1" id="KW-0547">Nucleotide-binding</keyword>
<reference evidence="3" key="2">
    <citation type="submission" date="2020-09" db="EMBL/GenBank/DDBJ databases">
        <authorList>
            <person name="Sun Q."/>
            <person name="Kim S."/>
        </authorList>
    </citation>
    <scope>NUCLEOTIDE SEQUENCE</scope>
    <source>
        <strain evidence="3">KCTC 12870</strain>
    </source>
</reference>
<dbReference type="Gene3D" id="3.30.1490.20">
    <property type="entry name" value="ATP-grasp fold, A domain"/>
    <property type="match status" value="1"/>
</dbReference>
<keyword evidence="4" id="KW-1185">Reference proteome</keyword>
<dbReference type="EMBL" id="BMXG01000014">
    <property type="protein sequence ID" value="GHC05491.1"/>
    <property type="molecule type" value="Genomic_DNA"/>
</dbReference>
<protein>
    <submittedName>
        <fullName evidence="3">Ribosomal protein S6 modification protein</fullName>
    </submittedName>
</protein>
<accession>A0A8J3DCT3</accession>
<dbReference type="RefSeq" id="WP_189515267.1">
    <property type="nucleotide sequence ID" value="NZ_BMXG01000014.1"/>
</dbReference>
<dbReference type="PROSITE" id="PS50975">
    <property type="entry name" value="ATP_GRASP"/>
    <property type="match status" value="1"/>
</dbReference>
<reference evidence="3" key="1">
    <citation type="journal article" date="2014" name="Int. J. Syst. Evol. Microbiol.">
        <title>Complete genome sequence of Corynebacterium casei LMG S-19264T (=DSM 44701T), isolated from a smear-ripened cheese.</title>
        <authorList>
            <consortium name="US DOE Joint Genome Institute (JGI-PGF)"/>
            <person name="Walter F."/>
            <person name="Albersmeier A."/>
            <person name="Kalinowski J."/>
            <person name="Ruckert C."/>
        </authorList>
    </citation>
    <scope>NUCLEOTIDE SEQUENCE</scope>
    <source>
        <strain evidence="3">KCTC 12870</strain>
    </source>
</reference>
<dbReference type="InterPro" id="IPR013651">
    <property type="entry name" value="ATP-grasp_RimK-type"/>
</dbReference>
<evidence type="ECO:0000259" key="2">
    <source>
        <dbReference type="PROSITE" id="PS50975"/>
    </source>
</evidence>
<dbReference type="GO" id="GO:0009432">
    <property type="term" value="P:SOS response"/>
    <property type="evidence" value="ECO:0007669"/>
    <property type="project" value="TreeGrafter"/>
</dbReference>
<dbReference type="InterPro" id="IPR011761">
    <property type="entry name" value="ATP-grasp"/>
</dbReference>
<dbReference type="GO" id="GO:0005737">
    <property type="term" value="C:cytoplasm"/>
    <property type="evidence" value="ECO:0007669"/>
    <property type="project" value="TreeGrafter"/>
</dbReference>
<gene>
    <name evidence="3" type="ORF">GCM10007047_23000</name>
</gene>
<organism evidence="3 4">
    <name type="scientific">Cerasicoccus arenae</name>
    <dbReference type="NCBI Taxonomy" id="424488"/>
    <lineage>
        <taxon>Bacteria</taxon>
        <taxon>Pseudomonadati</taxon>
        <taxon>Verrucomicrobiota</taxon>
        <taxon>Opitutia</taxon>
        <taxon>Puniceicoccales</taxon>
        <taxon>Cerasicoccaceae</taxon>
        <taxon>Cerasicoccus</taxon>
    </lineage>
</organism>
<comment type="caution">
    <text evidence="3">The sequence shown here is derived from an EMBL/GenBank/DDBJ whole genome shotgun (WGS) entry which is preliminary data.</text>
</comment>
<dbReference type="Pfam" id="PF08443">
    <property type="entry name" value="RimK"/>
    <property type="match status" value="1"/>
</dbReference>
<name>A0A8J3DCT3_9BACT</name>
<evidence type="ECO:0000313" key="3">
    <source>
        <dbReference type="EMBL" id="GHC05491.1"/>
    </source>
</evidence>